<evidence type="ECO:0000256" key="2">
    <source>
        <dbReference type="ARBA" id="ARBA00022679"/>
    </source>
</evidence>
<dbReference type="RefSeq" id="WP_012645426.1">
    <property type="nucleotide sequence ID" value="NC_011979.1"/>
</dbReference>
<dbReference type="Gene3D" id="1.10.1070.20">
    <property type="match status" value="1"/>
</dbReference>
<sequence length="432" mass="48482">MTETLLTYLDGIYLGKIILDGPFEAYGLEYDETWIGGGGFPISPHLQFHKSPDDSVRRFLSNLLPEGRWLEELSSSSHISKSNTFGLIAAIGSETTGALTFRIGGEGSETNTTNFRPIETQELEERIRERNDRPISLWDGKQRLSTAGVQDKLPVMIMPDGTFGFGEGDLASTHILKFDTKQNIHLVLNEFICMTLAHLAGLPAANVKFVRMGEPVLVVERFDRKWSGDESIKRLHLIDGCQMLDLLPTYKYERPFGKTGHAAGLRTGASLQMLFDSAKSCRVPALTMRDMLNWTLFQLLIGNSDAHAKNISFFLGKEGIDLAPAYDLVCLDVCGDQYDRNIAMAIGDVFDPDDIQAWQLAEMCFECKLPQRQTARMLDSLCNNILRSLTKISLPELLTPIEEEFARNLIQVITNKVHRYQEYAKQLPGLKI</sequence>
<reference evidence="6 7" key="1">
    <citation type="submission" date="2009-01" db="EMBL/GenBank/DDBJ databases">
        <title>Complete sequence of Geobacter sp. FRC-32.</title>
        <authorList>
            <consortium name="US DOE Joint Genome Institute"/>
            <person name="Lucas S."/>
            <person name="Copeland A."/>
            <person name="Lapidus A."/>
            <person name="Glavina del Rio T."/>
            <person name="Dalin E."/>
            <person name="Tice H."/>
            <person name="Bruce D."/>
            <person name="Goodwin L."/>
            <person name="Pitluck S."/>
            <person name="Saunders E."/>
            <person name="Brettin T."/>
            <person name="Detter J.C."/>
            <person name="Han C."/>
            <person name="Larimer F."/>
            <person name="Land M."/>
            <person name="Hauser L."/>
            <person name="Kyrpides N."/>
            <person name="Ovchinnikova G."/>
            <person name="Kostka J."/>
            <person name="Richardson P."/>
        </authorList>
    </citation>
    <scope>NUCLEOTIDE SEQUENCE [LARGE SCALE GENOMIC DNA]</scope>
    <source>
        <strain evidence="7">DSM 22248 / JCM 15807 / FRC-32</strain>
    </source>
</reference>
<dbReference type="AlphaFoldDB" id="B9M9D9"/>
<dbReference type="InterPro" id="IPR052028">
    <property type="entry name" value="HipA_Ser/Thr_kinase"/>
</dbReference>
<name>B9M9D9_GEODF</name>
<dbReference type="EMBL" id="CP001390">
    <property type="protein sequence ID" value="ACM18697.1"/>
    <property type="molecule type" value="Genomic_DNA"/>
</dbReference>
<dbReference type="Pfam" id="PF13657">
    <property type="entry name" value="Couple_hipA"/>
    <property type="match status" value="1"/>
</dbReference>
<proteinExistence type="inferred from homology"/>
<evidence type="ECO:0000313" key="6">
    <source>
        <dbReference type="EMBL" id="ACM18697.1"/>
    </source>
</evidence>
<evidence type="ECO:0000256" key="1">
    <source>
        <dbReference type="ARBA" id="ARBA00010164"/>
    </source>
</evidence>
<dbReference type="PANTHER" id="PTHR37419:SF1">
    <property type="entry name" value="SERINE_THREONINE-PROTEIN KINASE TOXIN HIPA"/>
    <property type="match status" value="1"/>
</dbReference>
<dbReference type="KEGG" id="geo:Geob_0326"/>
<dbReference type="NCBIfam" id="TIGR03071">
    <property type="entry name" value="couple_hipA"/>
    <property type="match status" value="1"/>
</dbReference>
<dbReference type="STRING" id="316067.Geob_0326"/>
<organism evidence="6 7">
    <name type="scientific">Geotalea daltonii (strain DSM 22248 / JCM 15807 / FRC-32)</name>
    <name type="common">Geobacter daltonii</name>
    <dbReference type="NCBI Taxonomy" id="316067"/>
    <lineage>
        <taxon>Bacteria</taxon>
        <taxon>Pseudomonadati</taxon>
        <taxon>Thermodesulfobacteriota</taxon>
        <taxon>Desulfuromonadia</taxon>
        <taxon>Geobacterales</taxon>
        <taxon>Geobacteraceae</taxon>
        <taxon>Geotalea</taxon>
    </lineage>
</organism>
<keyword evidence="3" id="KW-0418">Kinase</keyword>
<dbReference type="Pfam" id="PF07804">
    <property type="entry name" value="HipA_C"/>
    <property type="match status" value="1"/>
</dbReference>
<evidence type="ECO:0000259" key="5">
    <source>
        <dbReference type="Pfam" id="PF13657"/>
    </source>
</evidence>
<evidence type="ECO:0000259" key="4">
    <source>
        <dbReference type="Pfam" id="PF07804"/>
    </source>
</evidence>
<dbReference type="InterPro" id="IPR017508">
    <property type="entry name" value="HipA_N1"/>
</dbReference>
<dbReference type="eggNOG" id="COG3550">
    <property type="taxonomic scope" value="Bacteria"/>
</dbReference>
<evidence type="ECO:0000256" key="3">
    <source>
        <dbReference type="ARBA" id="ARBA00022777"/>
    </source>
</evidence>
<gene>
    <name evidence="6" type="ordered locus">Geob_0326</name>
</gene>
<dbReference type="HOGENOM" id="CLU_030167_1_0_7"/>
<comment type="similarity">
    <text evidence="1">Belongs to the HipA Ser/Thr kinase family.</text>
</comment>
<dbReference type="Proteomes" id="UP000007721">
    <property type="component" value="Chromosome"/>
</dbReference>
<dbReference type="PANTHER" id="PTHR37419">
    <property type="entry name" value="SERINE/THREONINE-PROTEIN KINASE TOXIN HIPA"/>
    <property type="match status" value="1"/>
</dbReference>
<feature type="domain" description="HipA-like C-terminal" evidence="4">
    <location>
        <begin position="145"/>
        <end position="386"/>
    </location>
</feature>
<dbReference type="GO" id="GO:0005829">
    <property type="term" value="C:cytosol"/>
    <property type="evidence" value="ECO:0007669"/>
    <property type="project" value="TreeGrafter"/>
</dbReference>
<feature type="domain" description="HipA N-terminal subdomain 1" evidence="5">
    <location>
        <begin position="7"/>
        <end position="101"/>
    </location>
</feature>
<keyword evidence="2" id="KW-0808">Transferase</keyword>
<dbReference type="OrthoDB" id="9805913at2"/>
<accession>B9M9D9</accession>
<evidence type="ECO:0000313" key="7">
    <source>
        <dbReference type="Proteomes" id="UP000007721"/>
    </source>
</evidence>
<dbReference type="InterPro" id="IPR012893">
    <property type="entry name" value="HipA-like_C"/>
</dbReference>
<protein>
    <submittedName>
        <fullName evidence="6">HipA domain protein</fullName>
    </submittedName>
</protein>
<keyword evidence="7" id="KW-1185">Reference proteome</keyword>
<dbReference type="GO" id="GO:0004674">
    <property type="term" value="F:protein serine/threonine kinase activity"/>
    <property type="evidence" value="ECO:0007669"/>
    <property type="project" value="TreeGrafter"/>
</dbReference>